<accession>A0AA37UQV3</accession>
<dbReference type="Gene3D" id="3.40.50.720">
    <property type="entry name" value="NAD(P)-binding Rossmann-like Domain"/>
    <property type="match status" value="1"/>
</dbReference>
<organism evidence="1 2">
    <name type="scientific">Colletotrichum spaethianum</name>
    <dbReference type="NCBI Taxonomy" id="700344"/>
    <lineage>
        <taxon>Eukaryota</taxon>
        <taxon>Fungi</taxon>
        <taxon>Dikarya</taxon>
        <taxon>Ascomycota</taxon>
        <taxon>Pezizomycotina</taxon>
        <taxon>Sordariomycetes</taxon>
        <taxon>Hypocreomycetidae</taxon>
        <taxon>Glomerellales</taxon>
        <taxon>Glomerellaceae</taxon>
        <taxon>Colletotrichum</taxon>
        <taxon>Colletotrichum spaethianum species complex</taxon>
    </lineage>
</organism>
<proteinExistence type="predicted"/>
<dbReference type="SUPFAM" id="SSF51735">
    <property type="entry name" value="NAD(P)-binding Rossmann-fold domains"/>
    <property type="match status" value="1"/>
</dbReference>
<keyword evidence="2" id="KW-1185">Reference proteome</keyword>
<dbReference type="InterPro" id="IPR036291">
    <property type="entry name" value="NAD(P)-bd_dom_sf"/>
</dbReference>
<gene>
    <name evidence="1" type="ORF">ColSpa_09713</name>
</gene>
<reference evidence="1 2" key="1">
    <citation type="submission" date="2022-03" db="EMBL/GenBank/DDBJ databases">
        <title>Genome data of Colletotrichum spp.</title>
        <authorList>
            <person name="Utami Y.D."/>
            <person name="Hiruma K."/>
        </authorList>
    </citation>
    <scope>NUCLEOTIDE SEQUENCE [LARGE SCALE GENOMIC DNA]</scope>
    <source>
        <strain evidence="1 2">MAFF 239500</strain>
    </source>
</reference>
<name>A0AA37UQV3_9PEZI</name>
<protein>
    <submittedName>
        <fullName evidence="1">Hybrid PKS-NRPS synthetase lepA</fullName>
    </submittedName>
</protein>
<dbReference type="EMBL" id="BQXU01000030">
    <property type="protein sequence ID" value="GKT49532.1"/>
    <property type="molecule type" value="Genomic_DNA"/>
</dbReference>
<dbReference type="Proteomes" id="UP001055115">
    <property type="component" value="Unassembled WGS sequence"/>
</dbReference>
<dbReference type="AlphaFoldDB" id="A0AA37UQV3"/>
<comment type="caution">
    <text evidence="1">The sequence shown here is derived from an EMBL/GenBank/DDBJ whole genome shotgun (WGS) entry which is preliminary data.</text>
</comment>
<dbReference type="GeneID" id="73330515"/>
<evidence type="ECO:0000313" key="2">
    <source>
        <dbReference type="Proteomes" id="UP001055115"/>
    </source>
</evidence>
<dbReference type="RefSeq" id="XP_049131882.1">
    <property type="nucleotide sequence ID" value="XM_049275925.1"/>
</dbReference>
<evidence type="ECO:0000313" key="1">
    <source>
        <dbReference type="EMBL" id="GKT49532.1"/>
    </source>
</evidence>
<sequence>MSMGVSLSLKDMYHASTLGAMAALVAQRKSDSWVPEVIDWDTETALAGSLDASVSDGWGPPRKEGGLGVLMTGSTDFLGGAILASLLKSPQVAKIHCITVDHGSEPSQLEDQRVVVHDGSLLEPLLGLREDVYERF</sequence>